<comment type="caution">
    <text evidence="3">The sequence shown here is derived from an EMBL/GenBank/DDBJ whole genome shotgun (WGS) entry which is preliminary data.</text>
</comment>
<feature type="signal peptide" evidence="2">
    <location>
        <begin position="1"/>
        <end position="21"/>
    </location>
</feature>
<name>A0AAD9VVC3_9HYME</name>
<keyword evidence="4" id="KW-1185">Reference proteome</keyword>
<keyword evidence="1" id="KW-0472">Membrane</keyword>
<feature type="chain" id="PRO_5042096393" evidence="2">
    <location>
        <begin position="22"/>
        <end position="409"/>
    </location>
</feature>
<evidence type="ECO:0000313" key="4">
    <source>
        <dbReference type="Proteomes" id="UP001258017"/>
    </source>
</evidence>
<sequence>MSFRVKTLFFTYIWIVANVLAENTTRSPEEENSKIFYESTEESFSQDEDFSTEAKFLISKDTHQNQAAAVAFESDSTNNTNEFKPSVHLGEIEEPRVKNNPFNKVHHVRFENNVDVRSHQPNFKNVKQSVLHDVVERQNGHVKFDDSADTYRSRKYQTLFPNQETIQPLQAETLGEQKVINDQSFLQNLDKPVYIEEHTAMIFDKPMRFSNEFQEHLPLGPAANLGDQKTLYLVPDYHLSNDQGNYHVEPQDPVYVNVQKPSNAVVYLTQQHEYTRMRKQPHYYYHQPVGYQEMDFLGEARPTVLYPKGQTRISPWKKIVHLIGAFLPLGLLLATLAPNVVKIENTTQPNIVLSKLRVVDLPIEHKQARFVEEQKNRVCEERSLCELILGGGKPRSNVMQNVLWNLAIR</sequence>
<dbReference type="AlphaFoldDB" id="A0AAD9VVC3"/>
<organism evidence="3 4">
    <name type="scientific">Odynerus spinipes</name>
    <dbReference type="NCBI Taxonomy" id="1348599"/>
    <lineage>
        <taxon>Eukaryota</taxon>
        <taxon>Metazoa</taxon>
        <taxon>Ecdysozoa</taxon>
        <taxon>Arthropoda</taxon>
        <taxon>Hexapoda</taxon>
        <taxon>Insecta</taxon>
        <taxon>Pterygota</taxon>
        <taxon>Neoptera</taxon>
        <taxon>Endopterygota</taxon>
        <taxon>Hymenoptera</taxon>
        <taxon>Apocrita</taxon>
        <taxon>Aculeata</taxon>
        <taxon>Vespoidea</taxon>
        <taxon>Vespidae</taxon>
        <taxon>Eumeninae</taxon>
        <taxon>Odynerus</taxon>
    </lineage>
</organism>
<feature type="transmembrane region" description="Helical" evidence="1">
    <location>
        <begin position="319"/>
        <end position="341"/>
    </location>
</feature>
<keyword evidence="1" id="KW-0812">Transmembrane</keyword>
<keyword evidence="2" id="KW-0732">Signal</keyword>
<dbReference type="EMBL" id="JAIFRP010000006">
    <property type="protein sequence ID" value="KAK2588376.1"/>
    <property type="molecule type" value="Genomic_DNA"/>
</dbReference>
<gene>
    <name evidence="3" type="ORF">KPH14_004390</name>
</gene>
<proteinExistence type="predicted"/>
<keyword evidence="1" id="KW-1133">Transmembrane helix</keyword>
<dbReference type="Proteomes" id="UP001258017">
    <property type="component" value="Unassembled WGS sequence"/>
</dbReference>
<reference evidence="3" key="2">
    <citation type="journal article" date="2023" name="Commun. Biol.">
        <title>Intrasexual cuticular hydrocarbon dimorphism in a wasp sheds light on hydrocarbon biosynthesis genes in Hymenoptera.</title>
        <authorList>
            <person name="Moris V.C."/>
            <person name="Podsiadlowski L."/>
            <person name="Martin S."/>
            <person name="Oeyen J.P."/>
            <person name="Donath A."/>
            <person name="Petersen M."/>
            <person name="Wilbrandt J."/>
            <person name="Misof B."/>
            <person name="Liedtke D."/>
            <person name="Thamm M."/>
            <person name="Scheiner R."/>
            <person name="Schmitt T."/>
            <person name="Niehuis O."/>
        </authorList>
    </citation>
    <scope>NUCLEOTIDE SEQUENCE</scope>
    <source>
        <strain evidence="3">GBR_01_08_01A</strain>
    </source>
</reference>
<evidence type="ECO:0000256" key="2">
    <source>
        <dbReference type="SAM" id="SignalP"/>
    </source>
</evidence>
<reference evidence="3" key="1">
    <citation type="submission" date="2021-08" db="EMBL/GenBank/DDBJ databases">
        <authorList>
            <person name="Misof B."/>
            <person name="Oliver O."/>
            <person name="Podsiadlowski L."/>
            <person name="Donath A."/>
            <person name="Peters R."/>
            <person name="Mayer C."/>
            <person name="Rust J."/>
            <person name="Gunkel S."/>
            <person name="Lesny P."/>
            <person name="Martin S."/>
            <person name="Oeyen J.P."/>
            <person name="Petersen M."/>
            <person name="Panagiotis P."/>
            <person name="Wilbrandt J."/>
            <person name="Tanja T."/>
        </authorList>
    </citation>
    <scope>NUCLEOTIDE SEQUENCE</scope>
    <source>
        <strain evidence="3">GBR_01_08_01A</strain>
        <tissue evidence="3">Thorax + abdomen</tissue>
    </source>
</reference>
<accession>A0AAD9VVC3</accession>
<evidence type="ECO:0000256" key="1">
    <source>
        <dbReference type="SAM" id="Phobius"/>
    </source>
</evidence>
<evidence type="ECO:0000313" key="3">
    <source>
        <dbReference type="EMBL" id="KAK2588376.1"/>
    </source>
</evidence>
<protein>
    <submittedName>
        <fullName evidence="3">Uncharacterized protein</fullName>
    </submittedName>
</protein>